<keyword evidence="2" id="KW-1185">Reference proteome</keyword>
<evidence type="ECO:0000313" key="1">
    <source>
        <dbReference type="EMBL" id="KAL3603784.1"/>
    </source>
</evidence>
<name>A0ACC4CR05_POPAL</name>
<comment type="caution">
    <text evidence="1">The sequence shown here is derived from an EMBL/GenBank/DDBJ whole genome shotgun (WGS) entry which is preliminary data.</text>
</comment>
<proteinExistence type="predicted"/>
<sequence>MTSMAEQENCTRVTRAAKKRAAALASTEDQPLNKKRVVLGELPNLSNAIVSSNEPQKLKAKAKPKARKEASTKKEGVLKEDVDGKPEDPQMCAPYASDIYDYLHKMEVDPKRRPLPDYIEKVQKDVTPNMRGILVDWLVEVAEEYKLVSDTLYLTVSYVDRFLSFNVLSRQRLQLLGVSSMLIASKYEEINPPHVEDFCYITDNTYTKEEVVKMEADILKSLKFEMGNPTIKTFLRRFTRVALEDYKTSNLQLEFLGFYLAELSLLDYNCVKFLPSLVAASVIFLTRFLMRPKTNPWSSTLQQYTGYKAADLRECVLIIHDLYLSRRGGGLQAVREKYKQHKFKCVANMPSPPELPALYFEEVKGKMARDRSCDSFRSLPYASPTGKVLTMEAPMSQHDLGGGWIDDSGVTMAELGQILLYGMHKNTMTTIIWFSIFPPLCPKHVVACHEIGTFFGKSSFALSASATAAAKILTAAMICTRKCQLILLSLYEVAINRNRCDFILGTEGENKSRTDGYKVKLNNTLHNHFFPPPRVAKQSHLTLFPTAFLYLAGPISRISLPHLKQQTLFSLSAKMPKPFIGDRKEETTVNVHGLQNQQPPRSTEKQQRLRHSFDTFFSSKRKVPNASDPLHNR</sequence>
<dbReference type="EMBL" id="RCHU02000002">
    <property type="protein sequence ID" value="KAL3603784.1"/>
    <property type="molecule type" value="Genomic_DNA"/>
</dbReference>
<evidence type="ECO:0000313" key="2">
    <source>
        <dbReference type="Proteomes" id="UP000309997"/>
    </source>
</evidence>
<accession>A0ACC4CR05</accession>
<protein>
    <submittedName>
        <fullName evidence="1">Uncharacterized protein</fullName>
    </submittedName>
</protein>
<gene>
    <name evidence="1" type="ORF">D5086_004643</name>
</gene>
<dbReference type="Proteomes" id="UP000309997">
    <property type="component" value="Unassembled WGS sequence"/>
</dbReference>
<reference evidence="1 2" key="1">
    <citation type="journal article" date="2024" name="Plant Biotechnol. J.">
        <title>Genome and CRISPR/Cas9 system of a widespread forest tree (Populus alba) in the world.</title>
        <authorList>
            <person name="Liu Y.J."/>
            <person name="Jiang P.F."/>
            <person name="Han X.M."/>
            <person name="Li X.Y."/>
            <person name="Wang H.M."/>
            <person name="Wang Y.J."/>
            <person name="Wang X.X."/>
            <person name="Zeng Q.Y."/>
        </authorList>
    </citation>
    <scope>NUCLEOTIDE SEQUENCE [LARGE SCALE GENOMIC DNA]</scope>
    <source>
        <strain evidence="2">cv. PAL-ZL1</strain>
    </source>
</reference>
<organism evidence="1 2">
    <name type="scientific">Populus alba</name>
    <name type="common">White poplar</name>
    <dbReference type="NCBI Taxonomy" id="43335"/>
    <lineage>
        <taxon>Eukaryota</taxon>
        <taxon>Viridiplantae</taxon>
        <taxon>Streptophyta</taxon>
        <taxon>Embryophyta</taxon>
        <taxon>Tracheophyta</taxon>
        <taxon>Spermatophyta</taxon>
        <taxon>Magnoliopsida</taxon>
        <taxon>eudicotyledons</taxon>
        <taxon>Gunneridae</taxon>
        <taxon>Pentapetalae</taxon>
        <taxon>rosids</taxon>
        <taxon>fabids</taxon>
        <taxon>Malpighiales</taxon>
        <taxon>Salicaceae</taxon>
        <taxon>Saliceae</taxon>
        <taxon>Populus</taxon>
    </lineage>
</organism>